<sequence length="231" mass="24974">MSSGQASFVSQRRKTITLRLLVGLNLRRDVTLSVWGELHFDPAKFVDVPISATASGRVTRSSGTSATQSVSVLIPNCERGCASIFFALWREPGGVEVPVALKVELVRTATHVGFPLWRSLSSHPLADRYFVKLLKDYDLPKADGDTFVVTMMTKMDDSLEKIDLTSHPSCLKRAVVEKVLPPLRYLHAGNRRAGGTAPVSESQSMSQSSSSSSAAAATPGGARPRPDCTQM</sequence>
<gene>
    <name evidence="2" type="ORF">Cvel_27137</name>
</gene>
<protein>
    <submittedName>
        <fullName evidence="2">Uncharacterized protein</fullName>
    </submittedName>
</protein>
<name>A0A0G4HG86_9ALVE</name>
<reference evidence="2" key="1">
    <citation type="submission" date="2014-11" db="EMBL/GenBank/DDBJ databases">
        <authorList>
            <person name="Otto D Thomas"/>
            <person name="Naeem Raeece"/>
        </authorList>
    </citation>
    <scope>NUCLEOTIDE SEQUENCE</scope>
</reference>
<dbReference type="EMBL" id="CDMZ01002562">
    <property type="protein sequence ID" value="CEM42911.1"/>
    <property type="molecule type" value="Genomic_DNA"/>
</dbReference>
<feature type="compositionally biased region" description="Low complexity" evidence="1">
    <location>
        <begin position="200"/>
        <end position="217"/>
    </location>
</feature>
<accession>A0A0G4HG86</accession>
<evidence type="ECO:0000313" key="2">
    <source>
        <dbReference type="EMBL" id="CEM42911.1"/>
    </source>
</evidence>
<proteinExistence type="predicted"/>
<feature type="region of interest" description="Disordered" evidence="1">
    <location>
        <begin position="190"/>
        <end position="231"/>
    </location>
</feature>
<evidence type="ECO:0000256" key="1">
    <source>
        <dbReference type="SAM" id="MobiDB-lite"/>
    </source>
</evidence>
<organism evidence="2">
    <name type="scientific">Chromera velia CCMP2878</name>
    <dbReference type="NCBI Taxonomy" id="1169474"/>
    <lineage>
        <taxon>Eukaryota</taxon>
        <taxon>Sar</taxon>
        <taxon>Alveolata</taxon>
        <taxon>Colpodellida</taxon>
        <taxon>Chromeraceae</taxon>
        <taxon>Chromera</taxon>
    </lineage>
</organism>
<dbReference type="AlphaFoldDB" id="A0A0G4HG86"/>
<dbReference type="VEuPathDB" id="CryptoDB:Cvel_27137"/>